<evidence type="ECO:0000256" key="5">
    <source>
        <dbReference type="SAM" id="MobiDB-lite"/>
    </source>
</evidence>
<feature type="domain" description="HTH lysR-type" evidence="6">
    <location>
        <begin position="1"/>
        <end position="58"/>
    </location>
</feature>
<organism evidence="7 8">
    <name type="scientific">Aromatoleum evansii</name>
    <name type="common">Azoarcus evansii</name>
    <dbReference type="NCBI Taxonomy" id="59406"/>
    <lineage>
        <taxon>Bacteria</taxon>
        <taxon>Pseudomonadati</taxon>
        <taxon>Pseudomonadota</taxon>
        <taxon>Betaproteobacteria</taxon>
        <taxon>Rhodocyclales</taxon>
        <taxon>Rhodocyclaceae</taxon>
        <taxon>Aromatoleum</taxon>
    </lineage>
</organism>
<feature type="region of interest" description="Disordered" evidence="5">
    <location>
        <begin position="278"/>
        <end position="298"/>
    </location>
</feature>
<evidence type="ECO:0000256" key="3">
    <source>
        <dbReference type="ARBA" id="ARBA00023125"/>
    </source>
</evidence>
<dbReference type="EMBL" id="CP141259">
    <property type="protein sequence ID" value="WRL48852.1"/>
    <property type="molecule type" value="Genomic_DNA"/>
</dbReference>
<keyword evidence="2" id="KW-0805">Transcription regulation</keyword>
<dbReference type="Proteomes" id="UP001626593">
    <property type="component" value="Chromosome"/>
</dbReference>
<dbReference type="InterPro" id="IPR050176">
    <property type="entry name" value="LTTR"/>
</dbReference>
<accession>A0ABZ1ASI6</accession>
<gene>
    <name evidence="7" type="ORF">U5817_12610</name>
</gene>
<dbReference type="InterPro" id="IPR000847">
    <property type="entry name" value="LysR_HTH_N"/>
</dbReference>
<evidence type="ECO:0000313" key="8">
    <source>
        <dbReference type="Proteomes" id="UP001626593"/>
    </source>
</evidence>
<dbReference type="PROSITE" id="PS50931">
    <property type="entry name" value="HTH_LYSR"/>
    <property type="match status" value="1"/>
</dbReference>
<keyword evidence="8" id="KW-1185">Reference proteome</keyword>
<evidence type="ECO:0000313" key="7">
    <source>
        <dbReference type="EMBL" id="WRL48852.1"/>
    </source>
</evidence>
<dbReference type="Gene3D" id="1.10.10.10">
    <property type="entry name" value="Winged helix-like DNA-binding domain superfamily/Winged helix DNA-binding domain"/>
    <property type="match status" value="1"/>
</dbReference>
<dbReference type="InterPro" id="IPR005119">
    <property type="entry name" value="LysR_subst-bd"/>
</dbReference>
<name>A0ABZ1ASI6_AROEV</name>
<dbReference type="Gene3D" id="3.40.190.290">
    <property type="match status" value="1"/>
</dbReference>
<evidence type="ECO:0000256" key="2">
    <source>
        <dbReference type="ARBA" id="ARBA00023015"/>
    </source>
</evidence>
<dbReference type="PRINTS" id="PR00039">
    <property type="entry name" value="HTHLYSR"/>
</dbReference>
<dbReference type="SUPFAM" id="SSF53850">
    <property type="entry name" value="Periplasmic binding protein-like II"/>
    <property type="match status" value="1"/>
</dbReference>
<feature type="compositionally biased region" description="Basic and acidic residues" evidence="5">
    <location>
        <begin position="283"/>
        <end position="298"/>
    </location>
</feature>
<dbReference type="PANTHER" id="PTHR30579">
    <property type="entry name" value="TRANSCRIPTIONAL REGULATOR"/>
    <property type="match status" value="1"/>
</dbReference>
<comment type="similarity">
    <text evidence="1">Belongs to the LysR transcriptional regulatory family.</text>
</comment>
<dbReference type="InterPro" id="IPR036388">
    <property type="entry name" value="WH-like_DNA-bd_sf"/>
</dbReference>
<reference evidence="7 8" key="1">
    <citation type="submission" date="2023-12" db="EMBL/GenBank/DDBJ databases">
        <title>A. evansii MAY27, complete genome.</title>
        <authorList>
            <person name="Wang Y."/>
        </authorList>
    </citation>
    <scope>NUCLEOTIDE SEQUENCE [LARGE SCALE GENOMIC DNA]</scope>
    <source>
        <strain evidence="7 8">MAY27</strain>
    </source>
</reference>
<dbReference type="Pfam" id="PF03466">
    <property type="entry name" value="LysR_substrate"/>
    <property type="match status" value="1"/>
</dbReference>
<dbReference type="PANTHER" id="PTHR30579:SF8">
    <property type="entry name" value="HTH-TYPE TRANSCRIPTIONAL REGULATOR HDFR"/>
    <property type="match status" value="1"/>
</dbReference>
<dbReference type="InterPro" id="IPR036390">
    <property type="entry name" value="WH_DNA-bd_sf"/>
</dbReference>
<evidence type="ECO:0000256" key="1">
    <source>
        <dbReference type="ARBA" id="ARBA00009437"/>
    </source>
</evidence>
<evidence type="ECO:0000259" key="6">
    <source>
        <dbReference type="PROSITE" id="PS50931"/>
    </source>
</evidence>
<sequence>MDINHARTFLEIVATGNFLRAADRLHITQTAVSARVRALEELLGRKLFVRNKSGASLTPAGERFLRYAQTLVQVWERARHQVAVPPGRRGVVMVGCELSLWEPLLVDWLLWMRHAVPQVALRAEVGMPGSLIDEVTEGILDIAVVYAPQQRPGLNIELLIEEKLVLVTTSRRDQTQNATEYVFVDWGREFAAHHNLAFPELSNVGTFVGFGPLGLEYLLQAGGSGYFRLKAVQRHLKSGRLHRVPGAPEFPYPAYAVYSDSADPKIVTPALAGLRHVAAGPRSSEKKSVERRAGSADE</sequence>
<protein>
    <submittedName>
        <fullName evidence="7">LysR family transcriptional regulator</fullName>
    </submittedName>
</protein>
<keyword evidence="3" id="KW-0238">DNA-binding</keyword>
<keyword evidence="4" id="KW-0804">Transcription</keyword>
<evidence type="ECO:0000256" key="4">
    <source>
        <dbReference type="ARBA" id="ARBA00023163"/>
    </source>
</evidence>
<proteinExistence type="inferred from homology"/>
<dbReference type="Pfam" id="PF00126">
    <property type="entry name" value="HTH_1"/>
    <property type="match status" value="1"/>
</dbReference>
<dbReference type="RefSeq" id="WP_407280984.1">
    <property type="nucleotide sequence ID" value="NZ_CP141259.1"/>
</dbReference>
<dbReference type="SUPFAM" id="SSF46785">
    <property type="entry name" value="Winged helix' DNA-binding domain"/>
    <property type="match status" value="1"/>
</dbReference>